<dbReference type="EMBL" id="METD01000001">
    <property type="protein sequence ID" value="OGB73847.1"/>
    <property type="molecule type" value="Genomic_DNA"/>
</dbReference>
<accession>A0A1F4NRH6</accession>
<comment type="similarity">
    <text evidence="1">Belongs to the iron/manganese superoxide dismutase family.</text>
</comment>
<keyword evidence="4" id="KW-0560">Oxidoreductase</keyword>
<name>A0A1F4NRH6_UNCK3</name>
<evidence type="ECO:0000256" key="3">
    <source>
        <dbReference type="ARBA" id="ARBA00022723"/>
    </source>
</evidence>
<reference evidence="6 7" key="1">
    <citation type="journal article" date="2016" name="Nat. Commun.">
        <title>Thousands of microbial genomes shed light on interconnected biogeochemical processes in an aquifer system.</title>
        <authorList>
            <person name="Anantharaman K."/>
            <person name="Brown C.T."/>
            <person name="Hug L.A."/>
            <person name="Sharon I."/>
            <person name="Castelle C.J."/>
            <person name="Probst A.J."/>
            <person name="Thomas B.C."/>
            <person name="Singh A."/>
            <person name="Wilkins M.J."/>
            <person name="Karaoz U."/>
            <person name="Brodie E.L."/>
            <person name="Williams K.H."/>
            <person name="Hubbard S.S."/>
            <person name="Banfield J.F."/>
        </authorList>
    </citation>
    <scope>NUCLEOTIDE SEQUENCE [LARGE SCALE GENOMIC DNA]</scope>
</reference>
<evidence type="ECO:0000256" key="4">
    <source>
        <dbReference type="ARBA" id="ARBA00023002"/>
    </source>
</evidence>
<dbReference type="SUPFAM" id="SSF46609">
    <property type="entry name" value="Fe,Mn superoxide dismutase (SOD), N-terminal domain"/>
    <property type="match status" value="1"/>
</dbReference>
<comment type="caution">
    <text evidence="6">The sequence shown here is derived from an EMBL/GenBank/DDBJ whole genome shotgun (WGS) entry which is preliminary data.</text>
</comment>
<dbReference type="InterPro" id="IPR050265">
    <property type="entry name" value="Fe/Mn_Superoxide_Dismutase"/>
</dbReference>
<dbReference type="GO" id="GO:0004784">
    <property type="term" value="F:superoxide dismutase activity"/>
    <property type="evidence" value="ECO:0007669"/>
    <property type="project" value="UniProtKB-EC"/>
</dbReference>
<evidence type="ECO:0000313" key="7">
    <source>
        <dbReference type="Proteomes" id="UP000178085"/>
    </source>
</evidence>
<dbReference type="Gene3D" id="3.55.40.20">
    <property type="entry name" value="Iron/manganese superoxide dismutase, C-terminal domain"/>
    <property type="match status" value="1"/>
</dbReference>
<dbReference type="Pfam" id="PF02777">
    <property type="entry name" value="Sod_Fe_C"/>
    <property type="match status" value="1"/>
</dbReference>
<dbReference type="AlphaFoldDB" id="A0A1F4NRH6"/>
<sequence length="192" mass="21987">MYEAKDFSHLLGLSGFSDNALNTHFKLYQGYVANTNKLMGKLSGLPKDTPEYGELKRRFGWEFNGMRLHEYYFGAMTKSFSPLDTSSPLYQKIVEDFGLYENWETDFKVTAAMRGIGWATSYYDPIAKRLFNVFVNEHDLGHLAGCVVLLNLDIFEHAFMLDYNTNRADYITAFMAAVDWPIVASRLPLLTT</sequence>
<dbReference type="PANTHER" id="PTHR11404:SF6">
    <property type="entry name" value="SUPEROXIDE DISMUTASE [MN], MITOCHONDRIAL"/>
    <property type="match status" value="1"/>
</dbReference>
<evidence type="ECO:0000256" key="2">
    <source>
        <dbReference type="ARBA" id="ARBA00012682"/>
    </source>
</evidence>
<gene>
    <name evidence="6" type="ORF">A3K51_03450</name>
</gene>
<dbReference type="PANTHER" id="PTHR11404">
    <property type="entry name" value="SUPEROXIDE DISMUTASE 2"/>
    <property type="match status" value="1"/>
</dbReference>
<keyword evidence="3" id="KW-0479">Metal-binding</keyword>
<evidence type="ECO:0000256" key="1">
    <source>
        <dbReference type="ARBA" id="ARBA00008714"/>
    </source>
</evidence>
<dbReference type="InterPro" id="IPR019832">
    <property type="entry name" value="Mn/Fe_SOD_C"/>
</dbReference>
<dbReference type="GO" id="GO:0046872">
    <property type="term" value="F:metal ion binding"/>
    <property type="evidence" value="ECO:0007669"/>
    <property type="project" value="UniProtKB-KW"/>
</dbReference>
<evidence type="ECO:0000259" key="5">
    <source>
        <dbReference type="Pfam" id="PF02777"/>
    </source>
</evidence>
<protein>
    <recommendedName>
        <fullName evidence="2">superoxide dismutase</fullName>
        <ecNumber evidence="2">1.15.1.1</ecNumber>
    </recommendedName>
</protein>
<dbReference type="InterPro" id="IPR036324">
    <property type="entry name" value="Mn/Fe_SOD_N_sf"/>
</dbReference>
<dbReference type="Proteomes" id="UP000178085">
    <property type="component" value="Unassembled WGS sequence"/>
</dbReference>
<organism evidence="6 7">
    <name type="scientific">candidate division Kazan bacterium RIFCSPLOWO2_01_FULL_45_19</name>
    <dbReference type="NCBI Taxonomy" id="1798538"/>
    <lineage>
        <taxon>Bacteria</taxon>
        <taxon>Bacteria division Kazan-3B-28</taxon>
    </lineage>
</organism>
<dbReference type="InterPro" id="IPR036314">
    <property type="entry name" value="SOD_C_sf"/>
</dbReference>
<proteinExistence type="inferred from homology"/>
<evidence type="ECO:0000313" key="6">
    <source>
        <dbReference type="EMBL" id="OGB73847.1"/>
    </source>
</evidence>
<dbReference type="EC" id="1.15.1.1" evidence="2"/>
<feature type="domain" description="Manganese/iron superoxide dismutase C-terminal" evidence="5">
    <location>
        <begin position="87"/>
        <end position="186"/>
    </location>
</feature>
<dbReference type="SUPFAM" id="SSF54719">
    <property type="entry name" value="Fe,Mn superoxide dismutase (SOD), C-terminal domain"/>
    <property type="match status" value="1"/>
</dbReference>